<keyword evidence="3" id="KW-1185">Reference proteome</keyword>
<organism evidence="2 3">
    <name type="scientific">Methylocucumis oryzae</name>
    <dbReference type="NCBI Taxonomy" id="1632867"/>
    <lineage>
        <taxon>Bacteria</taxon>
        <taxon>Pseudomonadati</taxon>
        <taxon>Pseudomonadota</taxon>
        <taxon>Gammaproteobacteria</taxon>
        <taxon>Methylococcales</taxon>
        <taxon>Methylococcaceae</taxon>
        <taxon>Methylocucumis</taxon>
    </lineage>
</organism>
<dbReference type="OrthoDB" id="5571421at2"/>
<sequence length="149" mass="16359">MKQHIVLSLFIAASVVPNIGSAASASEQQQQLRIHTGVPKKTGDLLFSYTTEWQKAGADPFRVTSISFINNSKLTGDNPAAQVSKKLVTAFKDSMTQVDPGARGAVVSQKDQEPAFTISNRAGFSLNWITVRDYTNQSMSYDLVDKTFW</sequence>
<evidence type="ECO:0000313" key="3">
    <source>
        <dbReference type="Proteomes" id="UP000033684"/>
    </source>
</evidence>
<keyword evidence="1" id="KW-0732">Signal</keyword>
<evidence type="ECO:0008006" key="4">
    <source>
        <dbReference type="Google" id="ProtNLM"/>
    </source>
</evidence>
<feature type="signal peptide" evidence="1">
    <location>
        <begin position="1"/>
        <end position="22"/>
    </location>
</feature>
<comment type="caution">
    <text evidence="2">The sequence shown here is derived from an EMBL/GenBank/DDBJ whole genome shotgun (WGS) entry which is preliminary data.</text>
</comment>
<reference evidence="2 3" key="2">
    <citation type="journal article" date="2016" name="Microb. Ecol.">
        <title>Genome Characteristics of a Novel Type I Methanotroph (Sn10-6) Isolated from a Flooded Indian Rice Field.</title>
        <authorList>
            <person name="Rahalkar M.C."/>
            <person name="Pandit P.S."/>
            <person name="Dhakephalkar P.K."/>
            <person name="Pore S."/>
            <person name="Arora P."/>
            <person name="Kapse N."/>
        </authorList>
    </citation>
    <scope>NUCLEOTIDE SEQUENCE [LARGE SCALE GENOMIC DNA]</scope>
    <source>
        <strain evidence="2 3">Sn10-6</strain>
    </source>
</reference>
<dbReference type="AlphaFoldDB" id="A0A0F3IIN4"/>
<dbReference type="RefSeq" id="WP_045780394.1">
    <property type="nucleotide sequence ID" value="NZ_LAJX01000241.1"/>
</dbReference>
<protein>
    <recommendedName>
        <fullName evidence="4">DUF4426 domain-containing protein</fullName>
    </recommendedName>
</protein>
<reference evidence="3" key="1">
    <citation type="submission" date="2015-03" db="EMBL/GenBank/DDBJ databases">
        <title>Draft genome sequence of a novel methanotroph (Sn10-6) isolated from flooded ricefield rhizosphere in India.</title>
        <authorList>
            <person name="Pandit P.S."/>
            <person name="Pore S.D."/>
            <person name="Arora P."/>
            <person name="Kapse N.G."/>
            <person name="Dhakephalkar P.K."/>
            <person name="Rahalkar M.C."/>
        </authorList>
    </citation>
    <scope>NUCLEOTIDE SEQUENCE [LARGE SCALE GENOMIC DNA]</scope>
    <source>
        <strain evidence="3">Sn10-6</strain>
    </source>
</reference>
<accession>A0A0F3IIN4</accession>
<dbReference type="Proteomes" id="UP000033684">
    <property type="component" value="Unassembled WGS sequence"/>
</dbReference>
<dbReference type="EMBL" id="LAJX01000241">
    <property type="protein sequence ID" value="KJV05359.1"/>
    <property type="molecule type" value="Genomic_DNA"/>
</dbReference>
<proteinExistence type="predicted"/>
<name>A0A0F3IIN4_9GAMM</name>
<evidence type="ECO:0000256" key="1">
    <source>
        <dbReference type="SAM" id="SignalP"/>
    </source>
</evidence>
<gene>
    <name evidence="2" type="ORF">VZ94_18725</name>
</gene>
<evidence type="ECO:0000313" key="2">
    <source>
        <dbReference type="EMBL" id="KJV05359.1"/>
    </source>
</evidence>
<feature type="chain" id="PRO_5002462158" description="DUF4426 domain-containing protein" evidence="1">
    <location>
        <begin position="23"/>
        <end position="149"/>
    </location>
</feature>